<dbReference type="KEGG" id="kuy:FY550_08665"/>
<dbReference type="PANTHER" id="PTHR37533:SF2">
    <property type="entry name" value="FLAGELLAR HOOK-LENGTH CONTROL PROTEIN"/>
    <property type="match status" value="1"/>
</dbReference>
<feature type="region of interest" description="Disordered" evidence="4">
    <location>
        <begin position="1"/>
        <end position="204"/>
    </location>
</feature>
<dbReference type="RefSeq" id="WP_070977549.1">
    <property type="nucleotide sequence ID" value="NZ_CP043420.1"/>
</dbReference>
<organism evidence="5 6">
    <name type="scientific">Kushneria phosphatilytica</name>
    <dbReference type="NCBI Taxonomy" id="657387"/>
    <lineage>
        <taxon>Bacteria</taxon>
        <taxon>Pseudomonadati</taxon>
        <taxon>Pseudomonadota</taxon>
        <taxon>Gammaproteobacteria</taxon>
        <taxon>Oceanospirillales</taxon>
        <taxon>Halomonadaceae</taxon>
        <taxon>Kushneria</taxon>
    </lineage>
</organism>
<evidence type="ECO:0000256" key="2">
    <source>
        <dbReference type="ARBA" id="ARBA00009149"/>
    </source>
</evidence>
<feature type="compositionally biased region" description="Basic and acidic residues" evidence="4">
    <location>
        <begin position="121"/>
        <end position="150"/>
    </location>
</feature>
<dbReference type="STRING" id="657387.BH688_04910"/>
<protein>
    <submittedName>
        <fullName evidence="5">Uncharacterized protein</fullName>
    </submittedName>
</protein>
<dbReference type="PRINTS" id="PR01007">
    <property type="entry name" value="FLGHOOKFLIK"/>
</dbReference>
<feature type="compositionally biased region" description="Polar residues" evidence="4">
    <location>
        <begin position="35"/>
        <end position="58"/>
    </location>
</feature>
<dbReference type="CDD" id="cd17470">
    <property type="entry name" value="T3SS_Flik_C"/>
    <property type="match status" value="1"/>
</dbReference>
<keyword evidence="6" id="KW-1185">Reference proteome</keyword>
<dbReference type="Gene3D" id="3.30.750.140">
    <property type="match status" value="1"/>
</dbReference>
<feature type="compositionally biased region" description="Polar residues" evidence="4">
    <location>
        <begin position="74"/>
        <end position="91"/>
    </location>
</feature>
<evidence type="ECO:0000256" key="3">
    <source>
        <dbReference type="ARBA" id="ARBA00022795"/>
    </source>
</evidence>
<dbReference type="InterPro" id="IPR052563">
    <property type="entry name" value="FliK"/>
</dbReference>
<feature type="region of interest" description="Disordered" evidence="4">
    <location>
        <begin position="216"/>
        <end position="238"/>
    </location>
</feature>
<accession>A0A1S1NWR8</accession>
<feature type="compositionally biased region" description="Polar residues" evidence="4">
    <location>
        <begin position="1"/>
        <end position="23"/>
    </location>
</feature>
<dbReference type="GO" id="GO:0009424">
    <property type="term" value="C:bacterial-type flagellum hook"/>
    <property type="evidence" value="ECO:0007669"/>
    <property type="project" value="InterPro"/>
</dbReference>
<dbReference type="Pfam" id="PF02120">
    <property type="entry name" value="Flg_hook"/>
    <property type="match status" value="1"/>
</dbReference>
<evidence type="ECO:0000256" key="1">
    <source>
        <dbReference type="ARBA" id="ARBA00003944"/>
    </source>
</evidence>
<evidence type="ECO:0000313" key="6">
    <source>
        <dbReference type="Proteomes" id="UP000322553"/>
    </source>
</evidence>
<dbReference type="AlphaFoldDB" id="A0A1S1NWR8"/>
<dbReference type="OrthoDB" id="1792985at2"/>
<dbReference type="InterPro" id="IPR038610">
    <property type="entry name" value="FliK-like_C_sf"/>
</dbReference>
<dbReference type="GO" id="GO:0044780">
    <property type="term" value="P:bacterial-type flagellum assembly"/>
    <property type="evidence" value="ECO:0007669"/>
    <property type="project" value="InterPro"/>
</dbReference>
<dbReference type="PANTHER" id="PTHR37533">
    <property type="entry name" value="FLAGELLAR HOOK-LENGTH CONTROL PROTEIN"/>
    <property type="match status" value="1"/>
</dbReference>
<feature type="compositionally biased region" description="Low complexity" evidence="4">
    <location>
        <begin position="429"/>
        <end position="447"/>
    </location>
</feature>
<dbReference type="InterPro" id="IPR021136">
    <property type="entry name" value="Flagellar_hook_control-like_C"/>
</dbReference>
<evidence type="ECO:0000256" key="4">
    <source>
        <dbReference type="SAM" id="MobiDB-lite"/>
    </source>
</evidence>
<keyword evidence="3" id="KW-1005">Bacterial flagellum biogenesis</keyword>
<dbReference type="EMBL" id="CP043420">
    <property type="protein sequence ID" value="QEL11202.1"/>
    <property type="molecule type" value="Genomic_DNA"/>
</dbReference>
<dbReference type="Proteomes" id="UP000322553">
    <property type="component" value="Chromosome"/>
</dbReference>
<feature type="compositionally biased region" description="Basic and acidic residues" evidence="4">
    <location>
        <begin position="61"/>
        <end position="73"/>
    </location>
</feature>
<feature type="compositionally biased region" description="Basic and acidic residues" evidence="4">
    <location>
        <begin position="224"/>
        <end position="235"/>
    </location>
</feature>
<feature type="region of interest" description="Disordered" evidence="4">
    <location>
        <begin position="429"/>
        <end position="457"/>
    </location>
</feature>
<feature type="compositionally biased region" description="Basic and acidic residues" evidence="4">
    <location>
        <begin position="186"/>
        <end position="199"/>
    </location>
</feature>
<sequence>MTTSISSLSPTKTTNAPSSTVSGQPGGEGDFKAMLTQQQQSGSKNDAKTAETTQASARKTSRSETEHNTRHDQPTTGKSDTGGETTPQSAHELTANRHASAGKQTRSNAHDPAGTLQQLAARHEGKNTPRNEDAAAADRAHEHARPDASDKAALARHIKKLPDDAHVATEMTGRHDNRLQSASRTVNDKGEERRAHDDDTSIDGSAVLATLTGAQQEVTARPSAHGEHSSNDHQRGSTLSRQALAASLQSAGDQGKGHQGELKADGRLLNAVDTAMANGSDQRTSWLNALDSSDGSAGGRFSLHATGLQGADGSSTAFMAQNTTPVMQTAGATPQPVLTATLTPQLQTEGWNQAFNQQVMRLNHQGGGSAELHLNPPDLGQLQLSLKLGDQQAQLHVMSPHAHVRAAVEAAMPQLRDAFSASGIELGQTSVSDQGAQQQQSGSQSGQPNRAGSLSGNALFGGSDETIVIDASNGRPVSGIDLFA</sequence>
<dbReference type="InterPro" id="IPR001635">
    <property type="entry name" value="Flag_hook_Flik"/>
</dbReference>
<evidence type="ECO:0000313" key="5">
    <source>
        <dbReference type="EMBL" id="QEL11202.1"/>
    </source>
</evidence>
<reference evidence="5 6" key="1">
    <citation type="submission" date="2019-08" db="EMBL/GenBank/DDBJ databases">
        <title>Complete genome sequence of Kushneria sp. YCWA18, a halophilic phosphate-solubilizing bacterium isolated from Daqiao saltern in China.</title>
        <authorList>
            <person name="Du G.-X."/>
            <person name="Qu L.-Y."/>
        </authorList>
    </citation>
    <scope>NUCLEOTIDE SEQUENCE [LARGE SCALE GENOMIC DNA]</scope>
    <source>
        <strain evidence="5 6">YCWA18</strain>
    </source>
</reference>
<gene>
    <name evidence="5" type="ORF">FY550_08665</name>
</gene>
<proteinExistence type="inferred from homology"/>
<comment type="similarity">
    <text evidence="2">Belongs to the FliK family.</text>
</comment>
<name>A0A1S1NWR8_9GAMM</name>
<comment type="function">
    <text evidence="1">Controls the length of the flagellar hook.</text>
</comment>
<feature type="compositionally biased region" description="Basic and acidic residues" evidence="4">
    <location>
        <begin position="160"/>
        <end position="178"/>
    </location>
</feature>